<name>A0AC61S1R6_9FIRM</name>
<protein>
    <submittedName>
        <fullName evidence="1">AraC family transcriptional regulator</fullName>
    </submittedName>
</protein>
<proteinExistence type="predicted"/>
<dbReference type="Proteomes" id="UP000304953">
    <property type="component" value="Unassembled WGS sequence"/>
</dbReference>
<reference evidence="1" key="1">
    <citation type="submission" date="2019-04" db="EMBL/GenBank/DDBJ databases">
        <title>Microbes associate with the intestines of laboratory mice.</title>
        <authorList>
            <person name="Navarre W."/>
            <person name="Wong E."/>
            <person name="Huang K."/>
            <person name="Tropini C."/>
            <person name="Ng K."/>
            <person name="Yu B."/>
        </authorList>
    </citation>
    <scope>NUCLEOTIDE SEQUENCE</scope>
    <source>
        <strain evidence="1">NM01_1-7b</strain>
    </source>
</reference>
<sequence>MKSDTQKYTFVQLSHLLHTGIYCLREQKLISYEENPRYNPIYENRELREYLIFAADNQELPVIYPDEFGIYFICIKHEKLYYFIGPISSSVMSRVENHRFYHHYGISESWEKGLYYLAKGVKAQKHRRHTSGYTEQCKDYVQKHFREKIYLDQIAGMLGISSSYLSRLFKKDTGMCFQDYVNEVKVERSSNLLLYSNETLSMIAEYVNFPSQSYRADLF</sequence>
<comment type="caution">
    <text evidence="1">The sequence shown here is derived from an EMBL/GenBank/DDBJ whole genome shotgun (WGS) entry which is preliminary data.</text>
</comment>
<gene>
    <name evidence="1" type="ORF">E5329_01070</name>
</gene>
<evidence type="ECO:0000313" key="1">
    <source>
        <dbReference type="EMBL" id="TGY98395.1"/>
    </source>
</evidence>
<keyword evidence="2" id="KW-1185">Reference proteome</keyword>
<accession>A0AC61S1R6</accession>
<dbReference type="EMBL" id="SRYA01000001">
    <property type="protein sequence ID" value="TGY98395.1"/>
    <property type="molecule type" value="Genomic_DNA"/>
</dbReference>
<evidence type="ECO:0000313" key="2">
    <source>
        <dbReference type="Proteomes" id="UP000304953"/>
    </source>
</evidence>
<organism evidence="1 2">
    <name type="scientific">Petralouisia muris</name>
    <dbReference type="NCBI Taxonomy" id="3032872"/>
    <lineage>
        <taxon>Bacteria</taxon>
        <taxon>Bacillati</taxon>
        <taxon>Bacillota</taxon>
        <taxon>Clostridia</taxon>
        <taxon>Lachnospirales</taxon>
        <taxon>Lachnospiraceae</taxon>
        <taxon>Petralouisia</taxon>
    </lineage>
</organism>